<dbReference type="EMBL" id="DUZY01000007">
    <property type="protein sequence ID" value="DAD44710.1"/>
    <property type="molecule type" value="Genomic_DNA"/>
</dbReference>
<dbReference type="AlphaFoldDB" id="A0A822ZJI5"/>
<evidence type="ECO:0000313" key="2">
    <source>
        <dbReference type="EMBL" id="DAD44710.1"/>
    </source>
</evidence>
<comment type="caution">
    <text evidence="2">The sequence shown here is derived from an EMBL/GenBank/DDBJ whole genome shotgun (WGS) entry which is preliminary data.</text>
</comment>
<feature type="region of interest" description="Disordered" evidence="1">
    <location>
        <begin position="1"/>
        <end position="82"/>
    </location>
</feature>
<accession>A0A822ZJI5</accession>
<evidence type="ECO:0008006" key="4">
    <source>
        <dbReference type="Google" id="ProtNLM"/>
    </source>
</evidence>
<dbReference type="PANTHER" id="PTHR33132:SF142">
    <property type="entry name" value="SERINE-RICH PROTEIN-LIKE PROTEIN"/>
    <property type="match status" value="1"/>
</dbReference>
<reference evidence="2 3" key="1">
    <citation type="journal article" date="2020" name="Mol. Biol. Evol.">
        <title>Distinct Expression and Methylation Patterns for Genes with Different Fates following a Single Whole-Genome Duplication in Flowering Plants.</title>
        <authorList>
            <person name="Shi T."/>
            <person name="Rahmani R.S."/>
            <person name="Gugger P.F."/>
            <person name="Wang M."/>
            <person name="Li H."/>
            <person name="Zhang Y."/>
            <person name="Li Z."/>
            <person name="Wang Q."/>
            <person name="Van de Peer Y."/>
            <person name="Marchal K."/>
            <person name="Chen J."/>
        </authorList>
    </citation>
    <scope>NUCLEOTIDE SEQUENCE [LARGE SCALE GENOMIC DNA]</scope>
    <source>
        <tissue evidence="2">Leaf</tissue>
    </source>
</reference>
<evidence type="ECO:0000256" key="1">
    <source>
        <dbReference type="SAM" id="MobiDB-lite"/>
    </source>
</evidence>
<name>A0A822ZJI5_NELNU</name>
<feature type="compositionally biased region" description="Polar residues" evidence="1">
    <location>
        <begin position="20"/>
        <end position="29"/>
    </location>
</feature>
<evidence type="ECO:0000313" key="3">
    <source>
        <dbReference type="Proteomes" id="UP000607653"/>
    </source>
</evidence>
<dbReference type="Proteomes" id="UP000607653">
    <property type="component" value="Unassembled WGS sequence"/>
</dbReference>
<protein>
    <recommendedName>
        <fullName evidence="4">Serine-rich protein-like protein</fullName>
    </recommendedName>
</protein>
<gene>
    <name evidence="2" type="ORF">HUJ06_002940</name>
</gene>
<keyword evidence="3" id="KW-1185">Reference proteome</keyword>
<sequence>MATPPRTINVASSLKGGNGESDSGPASSSKGGGQCLCSPTTHSGSFRCKFHRSLSSTWTRRSKSMSGNSSPPSISPKSVEST</sequence>
<feature type="compositionally biased region" description="Low complexity" evidence="1">
    <location>
        <begin position="64"/>
        <end position="82"/>
    </location>
</feature>
<organism evidence="2 3">
    <name type="scientific">Nelumbo nucifera</name>
    <name type="common">Sacred lotus</name>
    <dbReference type="NCBI Taxonomy" id="4432"/>
    <lineage>
        <taxon>Eukaryota</taxon>
        <taxon>Viridiplantae</taxon>
        <taxon>Streptophyta</taxon>
        <taxon>Embryophyta</taxon>
        <taxon>Tracheophyta</taxon>
        <taxon>Spermatophyta</taxon>
        <taxon>Magnoliopsida</taxon>
        <taxon>Proteales</taxon>
        <taxon>Nelumbonaceae</taxon>
        <taxon>Nelumbo</taxon>
    </lineage>
</organism>
<proteinExistence type="predicted"/>
<dbReference type="PANTHER" id="PTHR33132">
    <property type="entry name" value="OSJNBB0118P14.9 PROTEIN"/>
    <property type="match status" value="1"/>
</dbReference>